<proteinExistence type="predicted"/>
<evidence type="ECO:0000313" key="1">
    <source>
        <dbReference type="EMBL" id="PNH35182.1"/>
    </source>
</evidence>
<dbReference type="EMBL" id="MPSH01000004">
    <property type="protein sequence ID" value="PNH35182.1"/>
    <property type="molecule type" value="Genomic_DNA"/>
</dbReference>
<accession>A0AA44WPF7</accession>
<evidence type="ECO:0000313" key="2">
    <source>
        <dbReference type="Proteomes" id="UP000236305"/>
    </source>
</evidence>
<reference evidence="1 2" key="1">
    <citation type="submission" date="2017-12" db="EMBL/GenBank/DDBJ databases">
        <title>Comparative genomics yields insights into virulence evolution of Verticillium dahliae.</title>
        <authorList>
            <person name="Fan R."/>
            <person name="Armitage A.D."/>
            <person name="Cascant-Lopez E."/>
            <person name="Sobczyk M."/>
            <person name="Cockerton H.M."/>
            <person name="Harrison R.J."/>
        </authorList>
    </citation>
    <scope>NUCLEOTIDE SEQUENCE [LARGE SCALE GENOMIC DNA]</scope>
    <source>
        <strain evidence="1 2">12008</strain>
    </source>
</reference>
<gene>
    <name evidence="1" type="ORF">BJF96_g1950</name>
</gene>
<protein>
    <submittedName>
        <fullName evidence="1">Uncharacterized protein</fullName>
    </submittedName>
</protein>
<comment type="caution">
    <text evidence="1">The sequence shown here is derived from an EMBL/GenBank/DDBJ whole genome shotgun (WGS) entry which is preliminary data.</text>
</comment>
<dbReference type="Proteomes" id="UP000236305">
    <property type="component" value="Unassembled WGS sequence"/>
</dbReference>
<organism evidence="1 2">
    <name type="scientific">Verticillium dahliae</name>
    <name type="common">Verticillium wilt</name>
    <dbReference type="NCBI Taxonomy" id="27337"/>
    <lineage>
        <taxon>Eukaryota</taxon>
        <taxon>Fungi</taxon>
        <taxon>Dikarya</taxon>
        <taxon>Ascomycota</taxon>
        <taxon>Pezizomycotina</taxon>
        <taxon>Sordariomycetes</taxon>
        <taxon>Hypocreomycetidae</taxon>
        <taxon>Glomerellales</taxon>
        <taxon>Plectosphaerellaceae</taxon>
        <taxon>Verticillium</taxon>
    </lineage>
</organism>
<name>A0AA44WPF7_VERDA</name>
<dbReference type="AlphaFoldDB" id="A0AA44WPF7"/>
<sequence>MDRPKKMSGRGPAPKNYMTLQEGVEIPSSIVNDKPVNKNVENITEKNYERQLRNWDDL</sequence>